<dbReference type="PANTHER" id="PTHR21064">
    <property type="entry name" value="AMINOGLYCOSIDE PHOSPHOTRANSFERASE DOMAIN-CONTAINING PROTEIN-RELATED"/>
    <property type="match status" value="1"/>
</dbReference>
<name>A0ABQ1E5H7_9CLOT</name>
<evidence type="ECO:0000313" key="4">
    <source>
        <dbReference type="Proteomes" id="UP000663802"/>
    </source>
</evidence>
<evidence type="ECO:0000259" key="2">
    <source>
        <dbReference type="Pfam" id="PF01636"/>
    </source>
</evidence>
<reference evidence="3 4" key="1">
    <citation type="journal article" date="2021" name="Int. J. Syst. Evol. Microbiol.">
        <title>Clostridium zeae sp. nov., isolated from corn silage.</title>
        <authorList>
            <person name="Kobayashi H."/>
            <person name="Tanizawa Y."/>
            <person name="Yagura M."/>
            <person name="Sakamoto M."/>
            <person name="Ohkuma M."/>
            <person name="Tohno M."/>
        </authorList>
    </citation>
    <scope>NUCLEOTIDE SEQUENCE [LARGE SCALE GENOMIC DNA]</scope>
    <source>
        <strain evidence="3 4">CSC2</strain>
    </source>
</reference>
<accession>A0ABQ1E5H7</accession>
<dbReference type="RefSeq" id="WP_206867991.1">
    <property type="nucleotide sequence ID" value="NZ_BMBA01000001.1"/>
</dbReference>
<protein>
    <recommendedName>
        <fullName evidence="2">Aminoglycoside phosphotransferase domain-containing protein</fullName>
    </recommendedName>
</protein>
<comment type="caution">
    <text evidence="3">The sequence shown here is derived from an EMBL/GenBank/DDBJ whole genome shotgun (WGS) entry which is preliminary data.</text>
</comment>
<dbReference type="PANTHER" id="PTHR21064:SF6">
    <property type="entry name" value="AMINOGLYCOSIDE PHOSPHOTRANSFERASE DOMAIN-CONTAINING PROTEIN"/>
    <property type="match status" value="1"/>
</dbReference>
<gene>
    <name evidence="3" type="ORF">CSC2_05230</name>
</gene>
<dbReference type="InterPro" id="IPR050249">
    <property type="entry name" value="Pseudomonas-type_ThrB"/>
</dbReference>
<organism evidence="3 4">
    <name type="scientific">Clostridium zeae</name>
    <dbReference type="NCBI Taxonomy" id="2759022"/>
    <lineage>
        <taxon>Bacteria</taxon>
        <taxon>Bacillati</taxon>
        <taxon>Bacillota</taxon>
        <taxon>Clostridia</taxon>
        <taxon>Eubacteriales</taxon>
        <taxon>Clostridiaceae</taxon>
        <taxon>Clostridium</taxon>
    </lineage>
</organism>
<sequence>MEFNRILDKWDISNEPIKQIYSSAWQIGDKYVLKTGKDINNLHSNLLIIKALSEQNIPVATVIKTMDGLDYIVEDNSYFFISKKIDGEHLTDIYNSNYPELAYLIGQVIGKLHVAFRECQEDIYCYDNNFYDEIVGWVCQTFKNKDITLIPDNILKQCVSELKDVYPNLPRQLIHRDIHPGNMLFQNNNLTGYIDFDLSEINARVFDICYMSLSFLIDNTDDKQKTKKWFEILNNVVNGYNSVTPLSSEEKKAMPVMMLAIEMLFVAYFVNNDNTEAAEGSAKILLWLWENKEQISSQMELL</sequence>
<dbReference type="Gene3D" id="3.90.1200.10">
    <property type="match status" value="1"/>
</dbReference>
<dbReference type="Pfam" id="PF01636">
    <property type="entry name" value="APH"/>
    <property type="match status" value="1"/>
</dbReference>
<comment type="similarity">
    <text evidence="1">Belongs to the pseudomonas-type ThrB family.</text>
</comment>
<dbReference type="EMBL" id="BMBA01000001">
    <property type="protein sequence ID" value="GFZ29997.1"/>
    <property type="molecule type" value="Genomic_DNA"/>
</dbReference>
<evidence type="ECO:0000313" key="3">
    <source>
        <dbReference type="EMBL" id="GFZ29997.1"/>
    </source>
</evidence>
<dbReference type="InterPro" id="IPR002575">
    <property type="entry name" value="Aminoglycoside_PTrfase"/>
</dbReference>
<keyword evidence="4" id="KW-1185">Reference proteome</keyword>
<dbReference type="Proteomes" id="UP000663802">
    <property type="component" value="Unassembled WGS sequence"/>
</dbReference>
<dbReference type="InterPro" id="IPR011009">
    <property type="entry name" value="Kinase-like_dom_sf"/>
</dbReference>
<dbReference type="SUPFAM" id="SSF56112">
    <property type="entry name" value="Protein kinase-like (PK-like)"/>
    <property type="match status" value="1"/>
</dbReference>
<evidence type="ECO:0000256" key="1">
    <source>
        <dbReference type="ARBA" id="ARBA00038240"/>
    </source>
</evidence>
<feature type="domain" description="Aminoglycoside phosphotransferase" evidence="2">
    <location>
        <begin position="29"/>
        <end position="212"/>
    </location>
</feature>
<proteinExistence type="inferred from homology"/>